<evidence type="ECO:0000313" key="8">
    <source>
        <dbReference type="EMBL" id="SGZ38756.1"/>
    </source>
</evidence>
<dbReference type="GO" id="GO:0044877">
    <property type="term" value="F:protein-containing complex binding"/>
    <property type="evidence" value="ECO:0007669"/>
    <property type="project" value="EnsemblFungi"/>
</dbReference>
<dbReference type="GO" id="GO:0032473">
    <property type="term" value="C:cytoplasmic side of mitochondrial outer membrane"/>
    <property type="evidence" value="ECO:0007669"/>
    <property type="project" value="EnsemblFungi"/>
</dbReference>
<dbReference type="GO" id="GO:0070314">
    <property type="term" value="P:G1 to G0 transition"/>
    <property type="evidence" value="ECO:0007669"/>
    <property type="project" value="EnsemblFungi"/>
</dbReference>
<dbReference type="Gene3D" id="2.130.10.10">
    <property type="entry name" value="YVTN repeat-like/Quinoprotein amine dehydrogenase"/>
    <property type="match status" value="1"/>
</dbReference>
<organism evidence="8 9">
    <name type="scientific">Hanseniaspora guilliermondii</name>
    <dbReference type="NCBI Taxonomy" id="56406"/>
    <lineage>
        <taxon>Eukaryota</taxon>
        <taxon>Fungi</taxon>
        <taxon>Dikarya</taxon>
        <taxon>Ascomycota</taxon>
        <taxon>Saccharomycotina</taxon>
        <taxon>Saccharomycetes</taxon>
        <taxon>Saccharomycodales</taxon>
        <taxon>Saccharomycodaceae</taxon>
        <taxon>Hanseniaspora</taxon>
    </lineage>
</organism>
<dbReference type="GO" id="GO:0006303">
    <property type="term" value="P:double-strand break repair via nonhomologous end joining"/>
    <property type="evidence" value="ECO:0007669"/>
    <property type="project" value="EnsemblFungi"/>
</dbReference>
<dbReference type="InterPro" id="IPR011989">
    <property type="entry name" value="ARM-like"/>
</dbReference>
<dbReference type="PROSITE" id="PS51394">
    <property type="entry name" value="PFU"/>
    <property type="match status" value="1"/>
</dbReference>
<reference evidence="9" key="1">
    <citation type="submission" date="2016-11" db="EMBL/GenBank/DDBJ databases">
        <authorList>
            <person name="Guldener U."/>
        </authorList>
    </citation>
    <scope>NUCLEOTIDE SEQUENCE [LARGE SCALE GENOMIC DNA]</scope>
</reference>
<dbReference type="InterPro" id="IPR020472">
    <property type="entry name" value="WD40_PAC1"/>
</dbReference>
<dbReference type="InterPro" id="IPR001680">
    <property type="entry name" value="WD40_rpt"/>
</dbReference>
<dbReference type="InterPro" id="IPR016024">
    <property type="entry name" value="ARM-type_fold"/>
</dbReference>
<evidence type="ECO:0000259" key="7">
    <source>
        <dbReference type="PROSITE" id="PS51396"/>
    </source>
</evidence>
<dbReference type="PANTHER" id="PTHR19849">
    <property type="entry name" value="PHOSPHOLIPASE A-2-ACTIVATING PROTEIN"/>
    <property type="match status" value="1"/>
</dbReference>
<feature type="repeat" description="WD" evidence="5">
    <location>
        <begin position="11"/>
        <end position="51"/>
    </location>
</feature>
<accession>A0A1L0AYZ6</accession>
<dbReference type="GO" id="GO:0036435">
    <property type="term" value="F:K48-linked polyubiquitin modification-dependent protein binding"/>
    <property type="evidence" value="ECO:0007669"/>
    <property type="project" value="EnsemblFungi"/>
</dbReference>
<dbReference type="Pfam" id="PF00400">
    <property type="entry name" value="WD40"/>
    <property type="match status" value="4"/>
</dbReference>
<dbReference type="InterPro" id="IPR015155">
    <property type="entry name" value="PFU"/>
</dbReference>
<dbReference type="AlphaFoldDB" id="A0A1L0AYZ6"/>
<keyword evidence="3 5" id="KW-0853">WD repeat</keyword>
<evidence type="ECO:0000256" key="4">
    <source>
        <dbReference type="ARBA" id="ARBA00022737"/>
    </source>
</evidence>
<dbReference type="CDD" id="cd00200">
    <property type="entry name" value="WD40"/>
    <property type="match status" value="1"/>
</dbReference>
<dbReference type="Pfam" id="PF09070">
    <property type="entry name" value="PFU"/>
    <property type="match status" value="1"/>
</dbReference>
<feature type="repeat" description="WD" evidence="5">
    <location>
        <begin position="238"/>
        <end position="280"/>
    </location>
</feature>
<dbReference type="GO" id="GO:0072671">
    <property type="term" value="P:mitochondria-associated ubiquitin-dependent protein catabolic process"/>
    <property type="evidence" value="ECO:0007669"/>
    <property type="project" value="EnsemblFungi"/>
</dbReference>
<dbReference type="GO" id="GO:0043130">
    <property type="term" value="F:ubiquitin binding"/>
    <property type="evidence" value="ECO:0007669"/>
    <property type="project" value="EnsemblFungi"/>
</dbReference>
<dbReference type="SUPFAM" id="SSF50978">
    <property type="entry name" value="WD40 repeat-like"/>
    <property type="match status" value="1"/>
</dbReference>
<dbReference type="Gene3D" id="3.10.20.870">
    <property type="entry name" value="PFU (PLAA family ubiquitin binding), C-terminal domain"/>
    <property type="match status" value="1"/>
</dbReference>
<feature type="domain" description="PUL" evidence="7">
    <location>
        <begin position="482"/>
        <end position="734"/>
    </location>
</feature>
<dbReference type="GO" id="GO:0034517">
    <property type="term" value="P:ribophagy"/>
    <property type="evidence" value="ECO:0007669"/>
    <property type="project" value="EnsemblFungi"/>
</dbReference>
<dbReference type="PROSITE" id="PS00678">
    <property type="entry name" value="WD_REPEATS_1"/>
    <property type="match status" value="1"/>
</dbReference>
<name>A0A1L0AYZ6_9ASCO</name>
<dbReference type="Proteomes" id="UP000183365">
    <property type="component" value="Unassembled WGS sequence"/>
</dbReference>
<dbReference type="GO" id="GO:0010992">
    <property type="term" value="P:ubiquitin recycling"/>
    <property type="evidence" value="ECO:0007669"/>
    <property type="project" value="EnsemblFungi"/>
</dbReference>
<dbReference type="OrthoDB" id="10265988at2759"/>
<keyword evidence="2" id="KW-0963">Cytoplasm</keyword>
<keyword evidence="9" id="KW-1185">Reference proteome</keyword>
<dbReference type="GO" id="GO:0140036">
    <property type="term" value="F:ubiquitin-modified protein reader activity"/>
    <property type="evidence" value="ECO:0007669"/>
    <property type="project" value="EnsemblFungi"/>
</dbReference>
<keyword evidence="4" id="KW-0677">Repeat</keyword>
<comment type="subcellular location">
    <subcellularLocation>
        <location evidence="1">Cytoplasm</location>
    </subcellularLocation>
</comment>
<dbReference type="Pfam" id="PF08324">
    <property type="entry name" value="PUL"/>
    <property type="match status" value="1"/>
</dbReference>
<feature type="domain" description="PFU" evidence="6">
    <location>
        <begin position="377"/>
        <end position="474"/>
    </location>
</feature>
<protein>
    <submittedName>
        <fullName evidence="8">Related to Protein DOA1</fullName>
    </submittedName>
</protein>
<dbReference type="InterPro" id="IPR013535">
    <property type="entry name" value="PUL_dom"/>
</dbReference>
<dbReference type="SUPFAM" id="SSF48371">
    <property type="entry name" value="ARM repeat"/>
    <property type="match status" value="1"/>
</dbReference>
<dbReference type="PROSITE" id="PS50294">
    <property type="entry name" value="WD_REPEATS_REGION"/>
    <property type="match status" value="2"/>
</dbReference>
<dbReference type="PRINTS" id="PR00320">
    <property type="entry name" value="GPROTEINBRPT"/>
</dbReference>
<evidence type="ECO:0000313" key="9">
    <source>
        <dbReference type="Proteomes" id="UP000183365"/>
    </source>
</evidence>
<dbReference type="PROSITE" id="PS51396">
    <property type="entry name" value="PUL"/>
    <property type="match status" value="1"/>
</dbReference>
<evidence type="ECO:0000256" key="2">
    <source>
        <dbReference type="ARBA" id="ARBA00022490"/>
    </source>
</evidence>
<dbReference type="SMART" id="SM00320">
    <property type="entry name" value="WD40"/>
    <property type="match status" value="7"/>
</dbReference>
<evidence type="ECO:0000256" key="1">
    <source>
        <dbReference type="ARBA" id="ARBA00004496"/>
    </source>
</evidence>
<feature type="repeat" description="WD" evidence="5">
    <location>
        <begin position="108"/>
        <end position="145"/>
    </location>
</feature>
<evidence type="ECO:0000259" key="6">
    <source>
        <dbReference type="PROSITE" id="PS51394"/>
    </source>
</evidence>
<dbReference type="GO" id="GO:0005634">
    <property type="term" value="C:nucleus"/>
    <property type="evidence" value="ECO:0007669"/>
    <property type="project" value="EnsemblFungi"/>
</dbReference>
<dbReference type="EMBL" id="FQNF01000012">
    <property type="protein sequence ID" value="SGZ38756.1"/>
    <property type="molecule type" value="Genomic_DNA"/>
</dbReference>
<dbReference type="PROSITE" id="PS50082">
    <property type="entry name" value="WD_REPEATS_2"/>
    <property type="match status" value="4"/>
</dbReference>
<dbReference type="Gene3D" id="1.25.10.10">
    <property type="entry name" value="Leucine-rich Repeat Variant"/>
    <property type="match status" value="1"/>
</dbReference>
<dbReference type="VEuPathDB" id="FungiDB:HGUI_00956"/>
<dbReference type="InterPro" id="IPR038122">
    <property type="entry name" value="PFU_sf"/>
</dbReference>
<gene>
    <name evidence="8" type="ORF">HGUI_00956</name>
</gene>
<evidence type="ECO:0000256" key="5">
    <source>
        <dbReference type="PROSITE-ProRule" id="PRU00221"/>
    </source>
</evidence>
<dbReference type="InterPro" id="IPR019775">
    <property type="entry name" value="WD40_repeat_CS"/>
</dbReference>
<sequence length="734" mass="83130">MTNYHLYKNYESAHKKDVRAVIELTNNHIASASRDGTLKVWNTLTDESLIVYTDKGKLNTDTGVTIEVFLNSLCFDEESGIIYVGSSDGTIKGFQAFDGNNDEPCIVLTNHTQNVCSLSLTSDFGDGTKKYMVSSSWDGTAIVWENNTPKYHLKDPNSNGLPFWDIKVINKNTFITCGADKSVIVWRNDKILKKVENAHKDVVRGIDVNLDTNEFVTCSNDGLVKVWDLETLALKREMDGHLSFVYSVRYSKRDSSTVISCGEDRSLIIWDVETGKSTDVVVTPAISVWCLESISNGDICIGSSDGSVRLFSTFPSRMASPQEINAFAESVKKTSVNESTINEKDILPYETILNPGKKDGQVVMVKHPQSGVIEAYQYSDLMSEWSKVGDVVSGASKEKNNKVEYEGEMYDYVFDVALEQNAPSLKLPFNVNENVYAAAERFILKNNLNLDHTEQIVNFLLKNTEVTNIHSSQTQKPSQRYSVLPVVDSYLTFLQFKKEIIIKGITNINAREENKIDSNMLAQFDNALSNPASNVSFLYDMCGFIRDNWKSNVLAYDILRLISAYLPSSDNMKEYLWQGFSSDNWAIKMMVIRALVNVFENKEWGLMLMGDVQIHENLFEVIDLPSPEERKTFKQLDNYLVAIATLCYNYSVFVIRYQKHELLHTLSDVINMKFGKDEAFLNNEEAAYRLLLAYGNLSTVEPVLKQLAKSITWVQSIKTRYSHIKRFNDILNDL</sequence>
<proteinExistence type="predicted"/>
<evidence type="ECO:0000256" key="3">
    <source>
        <dbReference type="ARBA" id="ARBA00022574"/>
    </source>
</evidence>
<dbReference type="InterPro" id="IPR036322">
    <property type="entry name" value="WD40_repeat_dom_sf"/>
</dbReference>
<dbReference type="InterPro" id="IPR015943">
    <property type="entry name" value="WD40/YVTN_repeat-like_dom_sf"/>
</dbReference>
<feature type="repeat" description="WD" evidence="5">
    <location>
        <begin position="196"/>
        <end position="237"/>
    </location>
</feature>
<dbReference type="PANTHER" id="PTHR19849:SF0">
    <property type="entry name" value="PHOSPHOLIPASE A-2-ACTIVATING PROTEIN"/>
    <property type="match status" value="1"/>
</dbReference>